<dbReference type="InterPro" id="IPR050205">
    <property type="entry name" value="CDPK_Ser/Thr_kinases"/>
</dbReference>
<feature type="domain" description="Protein kinase" evidence="7">
    <location>
        <begin position="1"/>
        <end position="180"/>
    </location>
</feature>
<dbReference type="Pfam" id="PF00069">
    <property type="entry name" value="Pkinase"/>
    <property type="match status" value="1"/>
</dbReference>
<evidence type="ECO:0000256" key="6">
    <source>
        <dbReference type="SAM" id="MobiDB-lite"/>
    </source>
</evidence>
<dbReference type="AlphaFoldDB" id="A0A7J7L9A0"/>
<evidence type="ECO:0000256" key="4">
    <source>
        <dbReference type="ARBA" id="ARBA00022777"/>
    </source>
</evidence>
<dbReference type="Proteomes" id="UP000541444">
    <property type="component" value="Unassembled WGS sequence"/>
</dbReference>
<evidence type="ECO:0000313" key="9">
    <source>
        <dbReference type="Proteomes" id="UP000541444"/>
    </source>
</evidence>
<comment type="caution">
    <text evidence="8">The sequence shown here is derived from an EMBL/GenBank/DDBJ whole genome shotgun (WGS) entry which is preliminary data.</text>
</comment>
<evidence type="ECO:0000256" key="5">
    <source>
        <dbReference type="ARBA" id="ARBA00022840"/>
    </source>
</evidence>
<feature type="non-terminal residue" evidence="8">
    <location>
        <position position="1"/>
    </location>
</feature>
<evidence type="ECO:0000256" key="2">
    <source>
        <dbReference type="ARBA" id="ARBA00022679"/>
    </source>
</evidence>
<feature type="region of interest" description="Disordered" evidence="6">
    <location>
        <begin position="43"/>
        <end position="66"/>
    </location>
</feature>
<protein>
    <recommendedName>
        <fullName evidence="7">Protein kinase domain-containing protein</fullName>
    </recommendedName>
</protein>
<keyword evidence="9" id="KW-1185">Reference proteome</keyword>
<keyword evidence="1" id="KW-0723">Serine/threonine-protein kinase</keyword>
<name>A0A7J7L9A0_9MAGN</name>
<dbReference type="InterPro" id="IPR000719">
    <property type="entry name" value="Prot_kinase_dom"/>
</dbReference>
<keyword evidence="4" id="KW-0418">Kinase</keyword>
<organism evidence="8 9">
    <name type="scientific">Kingdonia uniflora</name>
    <dbReference type="NCBI Taxonomy" id="39325"/>
    <lineage>
        <taxon>Eukaryota</taxon>
        <taxon>Viridiplantae</taxon>
        <taxon>Streptophyta</taxon>
        <taxon>Embryophyta</taxon>
        <taxon>Tracheophyta</taxon>
        <taxon>Spermatophyta</taxon>
        <taxon>Magnoliopsida</taxon>
        <taxon>Ranunculales</taxon>
        <taxon>Circaeasteraceae</taxon>
        <taxon>Kingdonia</taxon>
    </lineage>
</organism>
<dbReference type="SUPFAM" id="SSF56112">
    <property type="entry name" value="Protein kinase-like (PK-like)"/>
    <property type="match status" value="1"/>
</dbReference>
<proteinExistence type="predicted"/>
<sequence>GIGIINAIEVVNAFLEEDGLQKFMEWLESLDLTILGTLNGQNGANSKKRKSKVKKSDGSLNQGQDDYQLEDDIDDTRQTFMDKCNTFVCKLISKRKLRIVVDIKDVRREVEIMKHLPPYPNIVRLKDTYEDDVVVHLVMELCEGRELFDRIVVRGHYTERAAAIVTKTIVEVVQYMVCFP</sequence>
<dbReference type="InterPro" id="IPR011009">
    <property type="entry name" value="Kinase-like_dom_sf"/>
</dbReference>
<keyword evidence="3" id="KW-0547">Nucleotide-binding</keyword>
<dbReference type="PROSITE" id="PS50011">
    <property type="entry name" value="PROTEIN_KINASE_DOM"/>
    <property type="match status" value="1"/>
</dbReference>
<gene>
    <name evidence="8" type="ORF">GIB67_023226</name>
</gene>
<evidence type="ECO:0000256" key="3">
    <source>
        <dbReference type="ARBA" id="ARBA00022741"/>
    </source>
</evidence>
<dbReference type="Gene3D" id="3.30.200.20">
    <property type="entry name" value="Phosphorylase Kinase, domain 1"/>
    <property type="match status" value="1"/>
</dbReference>
<evidence type="ECO:0000256" key="1">
    <source>
        <dbReference type="ARBA" id="ARBA00022527"/>
    </source>
</evidence>
<keyword evidence="2" id="KW-0808">Transferase</keyword>
<keyword evidence="5" id="KW-0067">ATP-binding</keyword>
<evidence type="ECO:0000259" key="7">
    <source>
        <dbReference type="PROSITE" id="PS50011"/>
    </source>
</evidence>
<accession>A0A7J7L9A0</accession>
<dbReference type="PANTHER" id="PTHR24349">
    <property type="entry name" value="SERINE/THREONINE-PROTEIN KINASE"/>
    <property type="match status" value="1"/>
</dbReference>
<dbReference type="Gene3D" id="1.10.510.10">
    <property type="entry name" value="Transferase(Phosphotransferase) domain 1"/>
    <property type="match status" value="1"/>
</dbReference>
<evidence type="ECO:0000313" key="8">
    <source>
        <dbReference type="EMBL" id="KAF6139173.1"/>
    </source>
</evidence>
<reference evidence="8 9" key="1">
    <citation type="journal article" date="2020" name="IScience">
        <title>Genome Sequencing of the Endangered Kingdonia uniflora (Circaeasteraceae, Ranunculales) Reveals Potential Mechanisms of Evolutionary Specialization.</title>
        <authorList>
            <person name="Sun Y."/>
            <person name="Deng T."/>
            <person name="Zhang A."/>
            <person name="Moore M.J."/>
            <person name="Landis J.B."/>
            <person name="Lin N."/>
            <person name="Zhang H."/>
            <person name="Zhang X."/>
            <person name="Huang J."/>
            <person name="Zhang X."/>
            <person name="Sun H."/>
            <person name="Wang H."/>
        </authorList>
    </citation>
    <scope>NUCLEOTIDE SEQUENCE [LARGE SCALE GENOMIC DNA]</scope>
    <source>
        <strain evidence="8">TB1705</strain>
        <tissue evidence="8">Leaf</tissue>
    </source>
</reference>
<dbReference type="GO" id="GO:0005524">
    <property type="term" value="F:ATP binding"/>
    <property type="evidence" value="ECO:0007669"/>
    <property type="project" value="UniProtKB-KW"/>
</dbReference>
<dbReference type="EMBL" id="JACGCM010002531">
    <property type="protein sequence ID" value="KAF6139173.1"/>
    <property type="molecule type" value="Genomic_DNA"/>
</dbReference>
<dbReference type="OrthoDB" id="40902at2759"/>
<dbReference type="GO" id="GO:0004674">
    <property type="term" value="F:protein serine/threonine kinase activity"/>
    <property type="evidence" value="ECO:0007669"/>
    <property type="project" value="UniProtKB-KW"/>
</dbReference>